<accession>A0A088F9N2</accession>
<evidence type="ECO:0000313" key="2">
    <source>
        <dbReference type="EMBL" id="AIM41338.1"/>
    </source>
</evidence>
<name>A0A088F9N2_9BACT</name>
<dbReference type="Gene3D" id="3.90.20.10">
    <property type="match status" value="1"/>
</dbReference>
<gene>
    <name evidence="2" type="ORF">Mcas_0743</name>
</gene>
<feature type="transmembrane region" description="Helical" evidence="1">
    <location>
        <begin position="63"/>
        <end position="85"/>
    </location>
</feature>
<keyword evidence="1" id="KW-0812">Transmembrane</keyword>
<organism evidence="2">
    <name type="scientific">Candidatus Magnetobacterium casense</name>
    <dbReference type="NCBI Taxonomy" id="1455061"/>
    <lineage>
        <taxon>Bacteria</taxon>
        <taxon>Pseudomonadati</taxon>
        <taxon>Nitrospirota</taxon>
        <taxon>Thermodesulfovibrionia</taxon>
        <taxon>Thermodesulfovibrionales</taxon>
        <taxon>Candidatus Magnetobacteriaceae</taxon>
        <taxon>Candidatus Magnetobacterium</taxon>
    </lineage>
</organism>
<sequence length="132" mass="15020">MIRLEVRLEEGLKATNQRIDATNQRIDDALKAVNQRFDSVNERFDSVNQRFDSVNQRIDDLRGLIYVMISVTVSGMLFIVGFALWDRRTILAPLAKTTKELEAHTEKLTLAIKAKAEKDPELKEALKHAGLL</sequence>
<reference evidence="2" key="1">
    <citation type="journal article" date="2014" name="ISME J.">
        <title>Genomic insights into the uncultured genus 'Candidatus Magnetobacterium' in the phylum Nitrospirae.</title>
        <authorList>
            <person name="Lin W."/>
            <person name="Deng A."/>
            <person name="Wang Z."/>
            <person name="Li Y."/>
            <person name="Wen T."/>
            <person name="Wu L.F."/>
            <person name="Wu M."/>
            <person name="Pan Y."/>
        </authorList>
    </citation>
    <scope>NUCLEOTIDE SEQUENCE</scope>
    <source>
        <strain evidence="2">MYR-1</strain>
    </source>
</reference>
<dbReference type="SUPFAM" id="SSF58064">
    <property type="entry name" value="Influenza hemagglutinin (stalk)"/>
    <property type="match status" value="1"/>
</dbReference>
<dbReference type="EMBL" id="KM433674">
    <property type="protein sequence ID" value="AIM41338.1"/>
    <property type="molecule type" value="Genomic_DNA"/>
</dbReference>
<keyword evidence="1" id="KW-0472">Membrane</keyword>
<keyword evidence="1" id="KW-1133">Transmembrane helix</keyword>
<evidence type="ECO:0000256" key="1">
    <source>
        <dbReference type="SAM" id="Phobius"/>
    </source>
</evidence>
<proteinExistence type="predicted"/>
<dbReference type="AlphaFoldDB" id="A0A088F9N2"/>
<protein>
    <submittedName>
        <fullName evidence="2">Uncharacterized protein</fullName>
    </submittedName>
</protein>